<dbReference type="InterPro" id="IPR035906">
    <property type="entry name" value="MetI-like_sf"/>
</dbReference>
<evidence type="ECO:0000256" key="5">
    <source>
        <dbReference type="ARBA" id="ARBA00022989"/>
    </source>
</evidence>
<comment type="subcellular location">
    <subcellularLocation>
        <location evidence="1 7">Cell membrane</location>
        <topology evidence="1 7">Multi-pass membrane protein</topology>
    </subcellularLocation>
</comment>
<organism evidence="10 11">
    <name type="scientific">Modestobacter roseus</name>
    <dbReference type="NCBI Taxonomy" id="1181884"/>
    <lineage>
        <taxon>Bacteria</taxon>
        <taxon>Bacillati</taxon>
        <taxon>Actinomycetota</taxon>
        <taxon>Actinomycetes</taxon>
        <taxon>Geodermatophilales</taxon>
        <taxon>Geodermatophilaceae</taxon>
        <taxon>Modestobacter</taxon>
    </lineage>
</organism>
<keyword evidence="11" id="KW-1185">Reference proteome</keyword>
<evidence type="ECO:0000256" key="2">
    <source>
        <dbReference type="ARBA" id="ARBA00022448"/>
    </source>
</evidence>
<feature type="transmembrane region" description="Helical" evidence="7">
    <location>
        <begin position="317"/>
        <end position="343"/>
    </location>
</feature>
<reference evidence="10 11" key="1">
    <citation type="submission" date="2019-07" db="EMBL/GenBank/DDBJ databases">
        <title>R&amp;d 2014.</title>
        <authorList>
            <person name="Klenk H.-P."/>
        </authorList>
    </citation>
    <scope>NUCLEOTIDE SEQUENCE [LARGE SCALE GENOMIC DNA]</scope>
    <source>
        <strain evidence="10 11">DSM 45764</strain>
    </source>
</reference>
<sequence>MTLTDLPAPRVADAPAGTAPRRRPRRARWQAAGRLARRRLLFVLPVLAVVSGGVFALAAASPFDPLTGYLGDRYLTASEEAQARIAEELGTGRPWWEQYGDWLGGLVTGDLGTSRSFGQPVAEVLAERLPWTLLLVTVALGLAVVAALVLGTWSAARRGGWVDRVVTPVCLLLQAVPPFVVALGAVALFAIALSWLPVAGLTDAGAELSAGQVARHLVLPAAVLAASQLPWLLLNVRQSVLAALADDAVVAARARGLSERTVVTRHALPTALLPFVTLLGARLPELVVGAVLVEEVFSWPGVAQAVVTSAVQLDFPLLAVLTLLTTAAVLLGSLLADAAYVLLDPRVAADG</sequence>
<protein>
    <submittedName>
        <fullName evidence="10">Peptide/nickel transport system permease protein</fullName>
    </submittedName>
</protein>
<proteinExistence type="inferred from homology"/>
<dbReference type="CDD" id="cd06261">
    <property type="entry name" value="TM_PBP2"/>
    <property type="match status" value="1"/>
</dbReference>
<keyword evidence="5 7" id="KW-1133">Transmembrane helix</keyword>
<dbReference type="GO" id="GO:0055085">
    <property type="term" value="P:transmembrane transport"/>
    <property type="evidence" value="ECO:0007669"/>
    <property type="project" value="InterPro"/>
</dbReference>
<evidence type="ECO:0000313" key="10">
    <source>
        <dbReference type="EMBL" id="TWH74825.1"/>
    </source>
</evidence>
<comment type="caution">
    <text evidence="10">The sequence shown here is derived from an EMBL/GenBank/DDBJ whole genome shotgun (WGS) entry which is preliminary data.</text>
</comment>
<keyword evidence="3" id="KW-1003">Cell membrane</keyword>
<evidence type="ECO:0000256" key="4">
    <source>
        <dbReference type="ARBA" id="ARBA00022692"/>
    </source>
</evidence>
<comment type="similarity">
    <text evidence="7">Belongs to the binding-protein-dependent transport system permease family.</text>
</comment>
<keyword evidence="4 7" id="KW-0812">Transmembrane</keyword>
<dbReference type="PANTHER" id="PTHR43163">
    <property type="entry name" value="DIPEPTIDE TRANSPORT SYSTEM PERMEASE PROTEIN DPPB-RELATED"/>
    <property type="match status" value="1"/>
</dbReference>
<dbReference type="RefSeq" id="WP_228395107.1">
    <property type="nucleotide sequence ID" value="NZ_JABGDC010000071.1"/>
</dbReference>
<evidence type="ECO:0000256" key="3">
    <source>
        <dbReference type="ARBA" id="ARBA00022475"/>
    </source>
</evidence>
<evidence type="ECO:0000256" key="8">
    <source>
        <dbReference type="SAM" id="MobiDB-lite"/>
    </source>
</evidence>
<evidence type="ECO:0000256" key="6">
    <source>
        <dbReference type="ARBA" id="ARBA00023136"/>
    </source>
</evidence>
<dbReference type="EMBL" id="VLKF01000001">
    <property type="protein sequence ID" value="TWH74825.1"/>
    <property type="molecule type" value="Genomic_DNA"/>
</dbReference>
<dbReference type="AlphaFoldDB" id="A0A562IVX2"/>
<dbReference type="Proteomes" id="UP000321490">
    <property type="component" value="Unassembled WGS sequence"/>
</dbReference>
<feature type="domain" description="ABC transmembrane type-1" evidence="9">
    <location>
        <begin position="129"/>
        <end position="336"/>
    </location>
</feature>
<keyword evidence="6 7" id="KW-0472">Membrane</keyword>
<dbReference type="GO" id="GO:0005886">
    <property type="term" value="C:plasma membrane"/>
    <property type="evidence" value="ECO:0007669"/>
    <property type="project" value="UniProtKB-SubCell"/>
</dbReference>
<dbReference type="Gene3D" id="1.10.3720.10">
    <property type="entry name" value="MetI-like"/>
    <property type="match status" value="1"/>
</dbReference>
<evidence type="ECO:0000259" key="9">
    <source>
        <dbReference type="PROSITE" id="PS50928"/>
    </source>
</evidence>
<dbReference type="PANTHER" id="PTHR43163:SF9">
    <property type="entry name" value="ABC TRANSPORTER PERMEASE PROTEIN"/>
    <property type="match status" value="1"/>
</dbReference>
<feature type="transmembrane region" description="Helical" evidence="7">
    <location>
        <begin position="213"/>
        <end position="234"/>
    </location>
</feature>
<feature type="region of interest" description="Disordered" evidence="8">
    <location>
        <begin position="1"/>
        <end position="25"/>
    </location>
</feature>
<dbReference type="PROSITE" id="PS50928">
    <property type="entry name" value="ABC_TM1"/>
    <property type="match status" value="1"/>
</dbReference>
<accession>A0A562IVX2</accession>
<dbReference type="SUPFAM" id="SSF161098">
    <property type="entry name" value="MetI-like"/>
    <property type="match status" value="1"/>
</dbReference>
<dbReference type="Pfam" id="PF00528">
    <property type="entry name" value="BPD_transp_1"/>
    <property type="match status" value="1"/>
</dbReference>
<keyword evidence="2 7" id="KW-0813">Transport</keyword>
<name>A0A562IVX2_9ACTN</name>
<evidence type="ECO:0000256" key="1">
    <source>
        <dbReference type="ARBA" id="ARBA00004651"/>
    </source>
</evidence>
<feature type="transmembrane region" description="Helical" evidence="7">
    <location>
        <begin position="131"/>
        <end position="153"/>
    </location>
</feature>
<evidence type="ECO:0000256" key="7">
    <source>
        <dbReference type="RuleBase" id="RU363032"/>
    </source>
</evidence>
<feature type="transmembrane region" description="Helical" evidence="7">
    <location>
        <begin position="40"/>
        <end position="60"/>
    </location>
</feature>
<evidence type="ECO:0000313" key="11">
    <source>
        <dbReference type="Proteomes" id="UP000321490"/>
    </source>
</evidence>
<feature type="transmembrane region" description="Helical" evidence="7">
    <location>
        <begin position="165"/>
        <end position="193"/>
    </location>
</feature>
<gene>
    <name evidence="10" type="ORF">JD78_03370</name>
</gene>
<dbReference type="InterPro" id="IPR000515">
    <property type="entry name" value="MetI-like"/>
</dbReference>